<dbReference type="InterPro" id="IPR051824">
    <property type="entry name" value="LRR_Rcpt-Like_S/T_Kinase"/>
</dbReference>
<dbReference type="SUPFAM" id="SSF56112">
    <property type="entry name" value="Protein kinase-like (PK-like)"/>
    <property type="match status" value="1"/>
</dbReference>
<dbReference type="Proteomes" id="UP001189122">
    <property type="component" value="Unassembled WGS sequence"/>
</dbReference>
<evidence type="ECO:0000256" key="1">
    <source>
        <dbReference type="SAM" id="MobiDB-lite"/>
    </source>
</evidence>
<dbReference type="PROSITE" id="PS50011">
    <property type="entry name" value="PROTEIN_KINASE_DOM"/>
    <property type="match status" value="1"/>
</dbReference>
<dbReference type="GO" id="GO:0004672">
    <property type="term" value="F:protein kinase activity"/>
    <property type="evidence" value="ECO:0007669"/>
    <property type="project" value="InterPro"/>
</dbReference>
<evidence type="ECO:0000313" key="4">
    <source>
        <dbReference type="Proteomes" id="UP001189122"/>
    </source>
</evidence>
<name>A0A7I8IBW7_SPIIN</name>
<organism evidence="3">
    <name type="scientific">Spirodela intermedia</name>
    <name type="common">Intermediate duckweed</name>
    <dbReference type="NCBI Taxonomy" id="51605"/>
    <lineage>
        <taxon>Eukaryota</taxon>
        <taxon>Viridiplantae</taxon>
        <taxon>Streptophyta</taxon>
        <taxon>Embryophyta</taxon>
        <taxon>Tracheophyta</taxon>
        <taxon>Spermatophyta</taxon>
        <taxon>Magnoliopsida</taxon>
        <taxon>Liliopsida</taxon>
        <taxon>Araceae</taxon>
        <taxon>Lemnoideae</taxon>
        <taxon>Spirodela</taxon>
    </lineage>
</organism>
<feature type="region of interest" description="Disordered" evidence="1">
    <location>
        <begin position="115"/>
        <end position="141"/>
    </location>
</feature>
<sequence>MTQMLTDRSDVYSFGVVMLELITGKVPVAKGRYIVRDISATMNSQDRDLCGLTDSIDPYLRNSPALAGFGRFVDLAMRCVEGSAAARPTMSDVVKEIESILRTKGSTRPPLFGLLRHRHQRGERRRRPRPPRHPYGDPVVRKEVSSDSFDYGGVYALLAMVKPK</sequence>
<reference evidence="3 4" key="1">
    <citation type="submission" date="2019-12" db="EMBL/GenBank/DDBJ databases">
        <authorList>
            <person name="Scholz U."/>
            <person name="Mascher M."/>
            <person name="Fiebig A."/>
        </authorList>
    </citation>
    <scope>NUCLEOTIDE SEQUENCE</scope>
</reference>
<evidence type="ECO:0000259" key="2">
    <source>
        <dbReference type="PROSITE" id="PS50011"/>
    </source>
</evidence>
<dbReference type="PANTHER" id="PTHR48006:SF96">
    <property type="entry name" value="PROTEIN KINASE DOMAIN-CONTAINING PROTEIN"/>
    <property type="match status" value="1"/>
</dbReference>
<dbReference type="EMBL" id="CACRZD030000001">
    <property type="protein sequence ID" value="CAA6654542.1"/>
    <property type="molecule type" value="Genomic_DNA"/>
</dbReference>
<dbReference type="PANTHER" id="PTHR48006">
    <property type="entry name" value="LEUCINE-RICH REPEAT-CONTAINING PROTEIN DDB_G0281931-RELATED"/>
    <property type="match status" value="1"/>
</dbReference>
<accession>A0A7I8IBW7</accession>
<dbReference type="AlphaFoldDB" id="A0A7I8IBW7"/>
<feature type="domain" description="Protein kinase" evidence="2">
    <location>
        <begin position="1"/>
        <end position="101"/>
    </location>
</feature>
<evidence type="ECO:0000313" key="3">
    <source>
        <dbReference type="EMBL" id="CAA2614761.1"/>
    </source>
</evidence>
<protein>
    <recommendedName>
        <fullName evidence="2">Protein kinase domain-containing protein</fullName>
    </recommendedName>
</protein>
<dbReference type="EMBL" id="LR743588">
    <property type="protein sequence ID" value="CAA2614761.1"/>
    <property type="molecule type" value="Genomic_DNA"/>
</dbReference>
<dbReference type="Gene3D" id="1.10.510.10">
    <property type="entry name" value="Transferase(Phosphotransferase) domain 1"/>
    <property type="match status" value="1"/>
</dbReference>
<dbReference type="InterPro" id="IPR000719">
    <property type="entry name" value="Prot_kinase_dom"/>
</dbReference>
<dbReference type="InterPro" id="IPR011009">
    <property type="entry name" value="Kinase-like_dom_sf"/>
</dbReference>
<feature type="compositionally biased region" description="Basic residues" evidence="1">
    <location>
        <begin position="115"/>
        <end position="132"/>
    </location>
</feature>
<gene>
    <name evidence="3" type="ORF">SI7747_01001132</name>
</gene>
<keyword evidence="4" id="KW-1185">Reference proteome</keyword>
<dbReference type="GO" id="GO:0005524">
    <property type="term" value="F:ATP binding"/>
    <property type="evidence" value="ECO:0007669"/>
    <property type="project" value="InterPro"/>
</dbReference>
<dbReference type="Pfam" id="PF07714">
    <property type="entry name" value="PK_Tyr_Ser-Thr"/>
    <property type="match status" value="1"/>
</dbReference>
<proteinExistence type="predicted"/>
<dbReference type="InterPro" id="IPR001245">
    <property type="entry name" value="Ser-Thr/Tyr_kinase_cat_dom"/>
</dbReference>